<accession>A0A0G0LQZ8</accession>
<name>A0A0G0LQZ8_UNCC2</name>
<proteinExistence type="predicted"/>
<evidence type="ECO:0000313" key="2">
    <source>
        <dbReference type="Proteomes" id="UP000034207"/>
    </source>
</evidence>
<comment type="caution">
    <text evidence="1">The sequence shown here is derived from an EMBL/GenBank/DDBJ whole genome shotgun (WGS) entry which is preliminary data.</text>
</comment>
<organism evidence="1 2">
    <name type="scientific">candidate division CPR2 bacterium GW2011_GWC2_39_10</name>
    <dbReference type="NCBI Taxonomy" id="1618345"/>
    <lineage>
        <taxon>Bacteria</taxon>
        <taxon>Bacteria division CPR2</taxon>
    </lineage>
</organism>
<gene>
    <name evidence="1" type="ORF">UT18_C0011G0019</name>
</gene>
<evidence type="ECO:0000313" key="1">
    <source>
        <dbReference type="EMBL" id="KKQ94313.1"/>
    </source>
</evidence>
<protein>
    <submittedName>
        <fullName evidence="1">Uncharacterized protein</fullName>
    </submittedName>
</protein>
<sequence length="107" mass="12108">MAFTDETVRSILRKAGAEDLLPVISLGQVWLRTKDLGLGNNKFEYELGKQVALKFGISCERYDTGIVFSATAFNYSEIQEFAKRIKDAQSFLEERIRKLASLVISLE</sequence>
<dbReference type="EMBL" id="LBVV01000011">
    <property type="protein sequence ID" value="KKQ94313.1"/>
    <property type="molecule type" value="Genomic_DNA"/>
</dbReference>
<dbReference type="Proteomes" id="UP000034207">
    <property type="component" value="Unassembled WGS sequence"/>
</dbReference>
<dbReference type="AlphaFoldDB" id="A0A0G0LQZ8"/>
<reference evidence="1" key="1">
    <citation type="journal article" date="2015" name="Nature">
        <title>rRNA introns, odd ribosomes, and small enigmatic genomes across a large radiation of phyla.</title>
        <authorList>
            <person name="Brown C.T."/>
            <person name="Hug L.A."/>
            <person name="Thomas B.C."/>
            <person name="Sharon I."/>
            <person name="Castelle C.J."/>
            <person name="Singh A."/>
            <person name="Wilkins M.J."/>
            <person name="Williams K.H."/>
            <person name="Banfield J.F."/>
        </authorList>
    </citation>
    <scope>NUCLEOTIDE SEQUENCE [LARGE SCALE GENOMIC DNA]</scope>
</reference>